<feature type="region of interest" description="Disordered" evidence="1">
    <location>
        <begin position="1"/>
        <end position="21"/>
    </location>
</feature>
<evidence type="ECO:0000313" key="2">
    <source>
        <dbReference type="EMBL" id="ERJ13010.1"/>
    </source>
</evidence>
<feature type="compositionally biased region" description="Polar residues" evidence="1">
    <location>
        <begin position="1"/>
        <end position="19"/>
    </location>
</feature>
<dbReference type="InParanoid" id="U2FJM8"/>
<dbReference type="InterPro" id="IPR012851">
    <property type="entry name" value="Spore_coat_CotF-like"/>
</dbReference>
<keyword evidence="3" id="KW-1185">Reference proteome</keyword>
<evidence type="ECO:0000256" key="1">
    <source>
        <dbReference type="SAM" id="MobiDB-lite"/>
    </source>
</evidence>
<dbReference type="eggNOG" id="COG5577">
    <property type="taxonomic scope" value="Bacteria"/>
</dbReference>
<comment type="caution">
    <text evidence="2">The sequence shown here is derived from an EMBL/GenBank/DDBJ whole genome shotgun (WGS) entry which is preliminary data.</text>
</comment>
<sequence>MAGQKIQNPKTQVPETPQANDHDRINLALTICKNYSNNYSIALNESSNDVYFEELYKIYEETQRSARSLYNLMFRKGWYSIKPEKGQNISQSVQQFTGYQKQLP</sequence>
<reference evidence="2 3" key="1">
    <citation type="journal article" date="2011" name="J. Bacteriol.">
        <title>Genome sequence of Haloplasma contractile, an unusual contractile bacterium from a deep-sea anoxic brine lake.</title>
        <authorList>
            <person name="Antunes A."/>
            <person name="Alam I."/>
            <person name="El Dorry H."/>
            <person name="Siam R."/>
            <person name="Robertson A."/>
            <person name="Bajic V.B."/>
            <person name="Stingl U."/>
        </authorList>
    </citation>
    <scope>NUCLEOTIDE SEQUENCE [LARGE SCALE GENOMIC DNA]</scope>
    <source>
        <strain evidence="2 3">SSD-17B</strain>
    </source>
</reference>
<name>U2FJM8_9MOLU</name>
<dbReference type="FunCoup" id="U2FJM8">
    <property type="interactions" value="44"/>
</dbReference>
<dbReference type="OrthoDB" id="1647790at2"/>
<dbReference type="RefSeq" id="WP_008826979.1">
    <property type="nucleotide sequence ID" value="NZ_AFNU02000002.1"/>
</dbReference>
<evidence type="ECO:0000313" key="3">
    <source>
        <dbReference type="Proteomes" id="UP000005707"/>
    </source>
</evidence>
<protein>
    <submittedName>
        <fullName evidence="2">Coat F domain-containing protein</fullName>
    </submittedName>
</protein>
<dbReference type="Proteomes" id="UP000005707">
    <property type="component" value="Unassembled WGS sequence"/>
</dbReference>
<dbReference type="Pfam" id="PF07875">
    <property type="entry name" value="Coat_F"/>
    <property type="match status" value="1"/>
</dbReference>
<dbReference type="AlphaFoldDB" id="U2FJM8"/>
<accession>U2FJM8</accession>
<organism evidence="2 3">
    <name type="scientific">Haloplasma contractile SSD-17B</name>
    <dbReference type="NCBI Taxonomy" id="1033810"/>
    <lineage>
        <taxon>Bacteria</taxon>
        <taxon>Bacillati</taxon>
        <taxon>Mycoplasmatota</taxon>
        <taxon>Mollicutes</taxon>
        <taxon>Haloplasmatales</taxon>
        <taxon>Haloplasmataceae</taxon>
        <taxon>Haloplasma</taxon>
    </lineage>
</organism>
<dbReference type="EMBL" id="AFNU02000002">
    <property type="protein sequence ID" value="ERJ13010.1"/>
    <property type="molecule type" value="Genomic_DNA"/>
</dbReference>
<gene>
    <name evidence="2" type="ORF">HLPCO_000609</name>
</gene>
<dbReference type="STRING" id="1033810.HLPCO_000609"/>
<proteinExistence type="predicted"/>
<reference evidence="2 3" key="2">
    <citation type="journal article" date="2013" name="PLoS ONE">
        <title>INDIGO - INtegrated Data Warehouse of MIcrobial GenOmes with Examples from the Red Sea Extremophiles.</title>
        <authorList>
            <person name="Alam I."/>
            <person name="Antunes A."/>
            <person name="Kamau A.A."/>
            <person name="Ba Alawi W."/>
            <person name="Kalkatawi M."/>
            <person name="Stingl U."/>
            <person name="Bajic V.B."/>
        </authorList>
    </citation>
    <scope>NUCLEOTIDE SEQUENCE [LARGE SCALE GENOMIC DNA]</scope>
    <source>
        <strain evidence="2 3">SSD-17B</strain>
    </source>
</reference>